<dbReference type="CDD" id="cd04301">
    <property type="entry name" value="NAT_SF"/>
    <property type="match status" value="1"/>
</dbReference>
<keyword evidence="3" id="KW-1185">Reference proteome</keyword>
<dbReference type="InterPro" id="IPR016181">
    <property type="entry name" value="Acyl_CoA_acyltransferase"/>
</dbReference>
<gene>
    <name evidence="2" type="ORF">EK21DRAFT_108668</name>
</gene>
<comment type="caution">
    <text evidence="2">The sequence shown here is derived from an EMBL/GenBank/DDBJ whole genome shotgun (WGS) entry which is preliminary data.</text>
</comment>
<dbReference type="PANTHER" id="PTHR42791">
    <property type="entry name" value="GNAT FAMILY ACETYLTRANSFERASE"/>
    <property type="match status" value="1"/>
</dbReference>
<organism evidence="2 3">
    <name type="scientific">Setomelanomma holmii</name>
    <dbReference type="NCBI Taxonomy" id="210430"/>
    <lineage>
        <taxon>Eukaryota</taxon>
        <taxon>Fungi</taxon>
        <taxon>Dikarya</taxon>
        <taxon>Ascomycota</taxon>
        <taxon>Pezizomycotina</taxon>
        <taxon>Dothideomycetes</taxon>
        <taxon>Pleosporomycetidae</taxon>
        <taxon>Pleosporales</taxon>
        <taxon>Pleosporineae</taxon>
        <taxon>Phaeosphaeriaceae</taxon>
        <taxon>Setomelanomma</taxon>
    </lineage>
</organism>
<dbReference type="SUPFAM" id="SSF55729">
    <property type="entry name" value="Acyl-CoA N-acyltransferases (Nat)"/>
    <property type="match status" value="1"/>
</dbReference>
<reference evidence="2" key="1">
    <citation type="journal article" date="2020" name="Stud. Mycol.">
        <title>101 Dothideomycetes genomes: a test case for predicting lifestyles and emergence of pathogens.</title>
        <authorList>
            <person name="Haridas S."/>
            <person name="Albert R."/>
            <person name="Binder M."/>
            <person name="Bloem J."/>
            <person name="Labutti K."/>
            <person name="Salamov A."/>
            <person name="Andreopoulos B."/>
            <person name="Baker S."/>
            <person name="Barry K."/>
            <person name="Bills G."/>
            <person name="Bluhm B."/>
            <person name="Cannon C."/>
            <person name="Castanera R."/>
            <person name="Culley D."/>
            <person name="Daum C."/>
            <person name="Ezra D."/>
            <person name="Gonzalez J."/>
            <person name="Henrissat B."/>
            <person name="Kuo A."/>
            <person name="Liang C."/>
            <person name="Lipzen A."/>
            <person name="Lutzoni F."/>
            <person name="Magnuson J."/>
            <person name="Mondo S."/>
            <person name="Nolan M."/>
            <person name="Ohm R."/>
            <person name="Pangilinan J."/>
            <person name="Park H.-J."/>
            <person name="Ramirez L."/>
            <person name="Alfaro M."/>
            <person name="Sun H."/>
            <person name="Tritt A."/>
            <person name="Yoshinaga Y."/>
            <person name="Zwiers L.-H."/>
            <person name="Turgeon B."/>
            <person name="Goodwin S."/>
            <person name="Spatafora J."/>
            <person name="Crous P."/>
            <person name="Grigoriev I."/>
        </authorList>
    </citation>
    <scope>NUCLEOTIDE SEQUENCE</scope>
    <source>
        <strain evidence="2">CBS 110217</strain>
    </source>
</reference>
<sequence length="217" mass="24816">MVLKVLPLEKSDFSAFVRIQIAAFTSSQNAMTALLTPSPMPSDYVQKSIDKHIKSWREEADVTYLKVIDTDLDGAMIAGAKWRINEKERTEEQIQLMLPVPGKDEEGRPAAQDFIRYLARVRREYMGTKPFYFLHILATDPAHHRRGAGQILIEWGTKQADKAQLPSFLESTLVGRPLYTRMGFTPRHKEHFDLSKYGLQGTDTSTVMIREPLLYVM</sequence>
<evidence type="ECO:0000313" key="3">
    <source>
        <dbReference type="Proteomes" id="UP000799777"/>
    </source>
</evidence>
<dbReference type="Gene3D" id="3.40.630.30">
    <property type="match status" value="1"/>
</dbReference>
<dbReference type="AlphaFoldDB" id="A0A9P4HG03"/>
<dbReference type="EMBL" id="ML978164">
    <property type="protein sequence ID" value="KAF2033878.1"/>
    <property type="molecule type" value="Genomic_DNA"/>
</dbReference>
<name>A0A9P4HG03_9PLEO</name>
<dbReference type="OrthoDB" id="2115692at2759"/>
<feature type="domain" description="N-acetyltransferase" evidence="1">
    <location>
        <begin position="124"/>
        <end position="184"/>
    </location>
</feature>
<dbReference type="InterPro" id="IPR000182">
    <property type="entry name" value="GNAT_dom"/>
</dbReference>
<proteinExistence type="predicted"/>
<evidence type="ECO:0000259" key="1">
    <source>
        <dbReference type="Pfam" id="PF00583"/>
    </source>
</evidence>
<dbReference type="Pfam" id="PF00583">
    <property type="entry name" value="Acetyltransf_1"/>
    <property type="match status" value="1"/>
</dbReference>
<dbReference type="PANTHER" id="PTHR42791:SF14">
    <property type="entry name" value="N-ACETYLTRANSFERASE DOMAIN-CONTAINING PROTEIN"/>
    <property type="match status" value="1"/>
</dbReference>
<accession>A0A9P4HG03</accession>
<dbReference type="GO" id="GO:0016747">
    <property type="term" value="F:acyltransferase activity, transferring groups other than amino-acyl groups"/>
    <property type="evidence" value="ECO:0007669"/>
    <property type="project" value="InterPro"/>
</dbReference>
<evidence type="ECO:0000313" key="2">
    <source>
        <dbReference type="EMBL" id="KAF2033878.1"/>
    </source>
</evidence>
<protein>
    <recommendedName>
        <fullName evidence="1">N-acetyltransferase domain-containing protein</fullName>
    </recommendedName>
</protein>
<dbReference type="InterPro" id="IPR052523">
    <property type="entry name" value="Trichothecene_AcTrans"/>
</dbReference>
<dbReference type="Proteomes" id="UP000799777">
    <property type="component" value="Unassembled WGS sequence"/>
</dbReference>